<dbReference type="EMBL" id="CP036274">
    <property type="protein sequence ID" value="QDU31576.1"/>
    <property type="molecule type" value="Genomic_DNA"/>
</dbReference>
<dbReference type="PANTHER" id="PTHR48098:SF3">
    <property type="entry name" value="IRON(III) ENTEROBACTIN ESTERASE"/>
    <property type="match status" value="1"/>
</dbReference>
<dbReference type="PANTHER" id="PTHR48098">
    <property type="entry name" value="ENTEROCHELIN ESTERASE-RELATED"/>
    <property type="match status" value="1"/>
</dbReference>
<gene>
    <name evidence="3" type="primary">gnl_10</name>
    <name evidence="3" type="ORF">ETAA8_67350</name>
</gene>
<evidence type="ECO:0000259" key="2">
    <source>
        <dbReference type="Pfam" id="PF08450"/>
    </source>
</evidence>
<protein>
    <submittedName>
        <fullName evidence="3">Gluconolactonase</fullName>
        <ecNumber evidence="3">3.1.1.17</ecNumber>
    </submittedName>
</protein>
<dbReference type="GO" id="GO:0004341">
    <property type="term" value="F:gluconolactonase activity"/>
    <property type="evidence" value="ECO:0007669"/>
    <property type="project" value="UniProtKB-EC"/>
</dbReference>
<feature type="region of interest" description="Disordered" evidence="1">
    <location>
        <begin position="803"/>
        <end position="823"/>
    </location>
</feature>
<dbReference type="EC" id="3.1.1.17" evidence="3"/>
<name>A0A517YMW5_9BACT</name>
<dbReference type="InterPro" id="IPR000801">
    <property type="entry name" value="Esterase-like"/>
</dbReference>
<dbReference type="InterPro" id="IPR029058">
    <property type="entry name" value="AB_hydrolase_fold"/>
</dbReference>
<dbReference type="Proteomes" id="UP000315017">
    <property type="component" value="Chromosome"/>
</dbReference>
<sequence length="892" mass="97608">MHWRLKDHSGTNYLPFANLKASAAAMKTSFLFLVSWIVLSIALHAADAPNANQADRQVQPGVPQGKVTAGTFAESQLFPGTRRDYSVYVPAQYSADKPASLMVFMDGNGYAKVDGAFRVPVVFDNLIHQKAMPVTIAVFVSPGTVPALKPGAKDRSNRSFEYDSLGDRYARFLVDEFLPVALKGLNVSNDPKQRAVCGISSGGICAFTAAWEKPDQFGKVLSHIGSFTNIRGGWAYPGLVRKTKSAPKPLKIYLQDGKDDLNNLFGNWPLANEDLAAALRFAGYEHRFVMTGGGHSGGPGGELLPEALRWLWSEEKQVAVASPPPATKPDPWKPHADAIERDDVPKGVVEEMTPWESKVFPNTKREWAIYVPAQYKKDEPAALMVFQDGHTYRDVKGRWRVPIVFDNLIARGDMPPTIAVFINPGHDESKGKPENRWKASNRSFEYDSLGDRYSRFLLEEILPEVENRYNISKDPELRAIGGASSGGICSFTVAWERPHAFRKVLSTVGSFTNLRGGNVYPSLVRKTDPKPLRVYLADTSGDVDNAFGSWPWSNRLMASSLQYMGYDVRFDWAEGYAHNSDHGGALFPEALKWLWRKEKASPVIDTRGDLGGDLTLLKLLVPGETWQPVAEGLGFADAPCADAEGNFYFSDMKAPAVYKVSAADGTRVEIAKEAVSGLKFGPDGLLYGCQGAKSRVISLDPKSGAIKEVATNVVPNDLAVTADGYVYITETKLQRVTQINLKTGKVTAVDEGITRPNGIALSNDGGTLAVSDSGGEHTWTFRTNADGTLDAKMPTMTMRLPIDPKGEFKFNEPPPYQAASRGDGMAVDKAGRYYVTSALGVQVFDPTGRQCGVLPKPTETQPLTSCTLAGPKHSYLYVTNGDKVFRRKLKLD</sequence>
<dbReference type="Gene3D" id="3.40.50.1820">
    <property type="entry name" value="alpha/beta hydrolase"/>
    <property type="match status" value="2"/>
</dbReference>
<dbReference type="Pfam" id="PF00756">
    <property type="entry name" value="Esterase"/>
    <property type="match status" value="2"/>
</dbReference>
<accession>A0A517YMW5</accession>
<dbReference type="InterPro" id="IPR050583">
    <property type="entry name" value="Mycobacterial_A85_antigen"/>
</dbReference>
<reference evidence="3 4" key="1">
    <citation type="submission" date="2019-02" db="EMBL/GenBank/DDBJ databases">
        <title>Deep-cultivation of Planctomycetes and their phenomic and genomic characterization uncovers novel biology.</title>
        <authorList>
            <person name="Wiegand S."/>
            <person name="Jogler M."/>
            <person name="Boedeker C."/>
            <person name="Pinto D."/>
            <person name="Vollmers J."/>
            <person name="Rivas-Marin E."/>
            <person name="Kohn T."/>
            <person name="Peeters S.H."/>
            <person name="Heuer A."/>
            <person name="Rast P."/>
            <person name="Oberbeckmann S."/>
            <person name="Bunk B."/>
            <person name="Jeske O."/>
            <person name="Meyerdierks A."/>
            <person name="Storesund J.E."/>
            <person name="Kallscheuer N."/>
            <person name="Luecker S."/>
            <person name="Lage O.M."/>
            <person name="Pohl T."/>
            <person name="Merkel B.J."/>
            <person name="Hornburger P."/>
            <person name="Mueller R.-W."/>
            <person name="Bruemmer F."/>
            <person name="Labrenz M."/>
            <person name="Spormann A.M."/>
            <person name="Op den Camp H."/>
            <person name="Overmann J."/>
            <person name="Amann R."/>
            <person name="Jetten M.S.M."/>
            <person name="Mascher T."/>
            <person name="Medema M.H."/>
            <person name="Devos D.P."/>
            <person name="Kaster A.-K."/>
            <person name="Ovreas L."/>
            <person name="Rohde M."/>
            <person name="Galperin M.Y."/>
            <person name="Jogler C."/>
        </authorList>
    </citation>
    <scope>NUCLEOTIDE SEQUENCE [LARGE SCALE GENOMIC DNA]</scope>
    <source>
        <strain evidence="3 4">ETA_A8</strain>
    </source>
</reference>
<dbReference type="SUPFAM" id="SSF63829">
    <property type="entry name" value="Calcium-dependent phosphotriesterase"/>
    <property type="match status" value="1"/>
</dbReference>
<proteinExistence type="predicted"/>
<dbReference type="SUPFAM" id="SSF53474">
    <property type="entry name" value="alpha/beta-Hydrolases"/>
    <property type="match status" value="2"/>
</dbReference>
<evidence type="ECO:0000256" key="1">
    <source>
        <dbReference type="SAM" id="MobiDB-lite"/>
    </source>
</evidence>
<evidence type="ECO:0000313" key="3">
    <source>
        <dbReference type="EMBL" id="QDU31576.1"/>
    </source>
</evidence>
<dbReference type="InterPro" id="IPR011042">
    <property type="entry name" value="6-blade_b-propeller_TolB-like"/>
</dbReference>
<dbReference type="KEGG" id="aagg:ETAA8_67350"/>
<dbReference type="InterPro" id="IPR013658">
    <property type="entry name" value="SGL"/>
</dbReference>
<evidence type="ECO:0000313" key="4">
    <source>
        <dbReference type="Proteomes" id="UP000315017"/>
    </source>
</evidence>
<dbReference type="Pfam" id="PF08450">
    <property type="entry name" value="SGL"/>
    <property type="match status" value="1"/>
</dbReference>
<keyword evidence="3" id="KW-0378">Hydrolase</keyword>
<organism evidence="3 4">
    <name type="scientific">Anatilimnocola aggregata</name>
    <dbReference type="NCBI Taxonomy" id="2528021"/>
    <lineage>
        <taxon>Bacteria</taxon>
        <taxon>Pseudomonadati</taxon>
        <taxon>Planctomycetota</taxon>
        <taxon>Planctomycetia</taxon>
        <taxon>Pirellulales</taxon>
        <taxon>Pirellulaceae</taxon>
        <taxon>Anatilimnocola</taxon>
    </lineage>
</organism>
<dbReference type="AlphaFoldDB" id="A0A517YMW5"/>
<dbReference type="Gene3D" id="2.120.10.30">
    <property type="entry name" value="TolB, C-terminal domain"/>
    <property type="match status" value="1"/>
</dbReference>
<feature type="domain" description="SMP-30/Gluconolactonase/LRE-like region" evidence="2">
    <location>
        <begin position="637"/>
        <end position="879"/>
    </location>
</feature>
<keyword evidence="4" id="KW-1185">Reference proteome</keyword>